<dbReference type="PANTHER" id="PTHR10039:SF16">
    <property type="entry name" value="GPI INOSITOL-DEACYLASE"/>
    <property type="match status" value="1"/>
</dbReference>
<feature type="domain" description="NACHT" evidence="3">
    <location>
        <begin position="319"/>
        <end position="467"/>
    </location>
</feature>
<evidence type="ECO:0000313" key="5">
    <source>
        <dbReference type="Proteomes" id="UP001203297"/>
    </source>
</evidence>
<reference evidence="4" key="1">
    <citation type="journal article" date="2022" name="New Phytol.">
        <title>Evolutionary transition to the ectomycorrhizal habit in the genomes of a hyperdiverse lineage of mushroom-forming fungi.</title>
        <authorList>
            <person name="Looney B."/>
            <person name="Miyauchi S."/>
            <person name="Morin E."/>
            <person name="Drula E."/>
            <person name="Courty P.E."/>
            <person name="Kohler A."/>
            <person name="Kuo A."/>
            <person name="LaButti K."/>
            <person name="Pangilinan J."/>
            <person name="Lipzen A."/>
            <person name="Riley R."/>
            <person name="Andreopoulos W."/>
            <person name="He G."/>
            <person name="Johnson J."/>
            <person name="Nolan M."/>
            <person name="Tritt A."/>
            <person name="Barry K.W."/>
            <person name="Grigoriev I.V."/>
            <person name="Nagy L.G."/>
            <person name="Hibbett D."/>
            <person name="Henrissat B."/>
            <person name="Matheny P.B."/>
            <person name="Labbe J."/>
            <person name="Martin F.M."/>
        </authorList>
    </citation>
    <scope>NUCLEOTIDE SEQUENCE</scope>
    <source>
        <strain evidence="4">BPL690</strain>
    </source>
</reference>
<dbReference type="InterPro" id="IPR054471">
    <property type="entry name" value="GPIID_WHD"/>
</dbReference>
<dbReference type="InterPro" id="IPR036770">
    <property type="entry name" value="Ankyrin_rpt-contain_sf"/>
</dbReference>
<name>A0AAD4LXI3_9AGAM</name>
<dbReference type="SUPFAM" id="SSF48403">
    <property type="entry name" value="Ankyrin repeat"/>
    <property type="match status" value="1"/>
</dbReference>
<keyword evidence="1" id="KW-0677">Repeat</keyword>
<dbReference type="PANTHER" id="PTHR10039">
    <property type="entry name" value="AMELOGENIN"/>
    <property type="match status" value="1"/>
</dbReference>
<dbReference type="Proteomes" id="UP001203297">
    <property type="component" value="Unassembled WGS sequence"/>
</dbReference>
<protein>
    <recommendedName>
        <fullName evidence="3">NACHT domain-containing protein</fullName>
    </recommendedName>
</protein>
<dbReference type="Pfam" id="PF22939">
    <property type="entry name" value="WHD_GPIID"/>
    <property type="match status" value="1"/>
</dbReference>
<sequence>MNQQFSLSYFASTNSSELRSRFEATLNDYEKRTGTNLVGHQLTINLSSCGTIDSIITTLRKHIQTLNQFRGQDAAAVGVIKWLKRIARVLNELSTNGVLRSEDTCLPSHPVKAVLAAIGVLLVTVDATQVMPDYEMLIDLLRSIESFLKRLSTNVKIPPTTAVRDMVVMILLELLSTLALATQQAKQGRLGKLGEKLLGEHDIEAVLQRLSQGGQQGARTAATQTLDIIHGLVQNMKALIDGGKASTDDIQYALVIIQRLASDIIDKSKRDQLLKDVRTWLSPLDPSKSHNTARDAHHTGTSTWFIQGHTFAEWKNAGSLLWIHGKPGSGKSVLCSTIIEEIIGLRETGSASMAYFYFDRRNTERQDNRDLVSSLLIQLCEQSEVYSEILSRLYSTHAAGSRHPGNNALLECLKNMLSVPGQGPIYIILDGLDQSPDDPSARESVLDLVQLLVQLGHPHLHICVSSRIEADIRAVLRPLASQTICLDEQSGQAEDINNYINFFIKTNANTSQWKDEDKEFVIKKVSEEADGMFRWAHCRLNQLRRCLPEGIQQTLGEFPKTMEEEYERILLDIDANKWKCAIRLFMCIAVAARPLHVSELAEFLALDFKPTEFPTLEAGWRPKDPEYAVLATCSSFIHIVNVNGSLVVQFSHPSMKQFLTSNGLTAQGGPVSRYHFSVEAAHTTVAHGCLAALLHLDEHVNRSSIANFPLASYAAQHFPIHASSRNVQSYIGNALKHLFDANKPHFAIWVWIYDVDDTSEQLMTSETPSQPKATPLYYASLLGFCDIVEWLLSRDKSGLNDSVGYYGTPLIAASAKGHCGIASLLIDYRANVNASGPDGRTALYSAIEVGQQALVQLLLGRYASTNTFFMDQHSPLGQALRKGNLYVVRLLLQRGADVDHPNSLGETLLHQASDEGYDLESVRLLLAHGANTYYQDNSGRTALDIARDRGREEIVQLLLDHHN</sequence>
<organism evidence="4 5">
    <name type="scientific">Multifurca ochricompacta</name>
    <dbReference type="NCBI Taxonomy" id="376703"/>
    <lineage>
        <taxon>Eukaryota</taxon>
        <taxon>Fungi</taxon>
        <taxon>Dikarya</taxon>
        <taxon>Basidiomycota</taxon>
        <taxon>Agaricomycotina</taxon>
        <taxon>Agaricomycetes</taxon>
        <taxon>Russulales</taxon>
        <taxon>Russulaceae</taxon>
        <taxon>Multifurca</taxon>
    </lineage>
</organism>
<feature type="repeat" description="ANK" evidence="2">
    <location>
        <begin position="938"/>
        <end position="963"/>
    </location>
</feature>
<dbReference type="SUPFAM" id="SSF52540">
    <property type="entry name" value="P-loop containing nucleoside triphosphate hydrolases"/>
    <property type="match status" value="1"/>
</dbReference>
<dbReference type="InterPro" id="IPR027417">
    <property type="entry name" value="P-loop_NTPase"/>
</dbReference>
<dbReference type="PROSITE" id="PS50088">
    <property type="entry name" value="ANK_REPEAT"/>
    <property type="match status" value="4"/>
</dbReference>
<evidence type="ECO:0000259" key="3">
    <source>
        <dbReference type="PROSITE" id="PS50837"/>
    </source>
</evidence>
<dbReference type="PROSITE" id="PS50297">
    <property type="entry name" value="ANK_REP_REGION"/>
    <property type="match status" value="4"/>
</dbReference>
<dbReference type="SMART" id="SM00248">
    <property type="entry name" value="ANK"/>
    <property type="match status" value="6"/>
</dbReference>
<proteinExistence type="predicted"/>
<dbReference type="AlphaFoldDB" id="A0AAD4LXI3"/>
<dbReference type="PROSITE" id="PS50837">
    <property type="entry name" value="NACHT"/>
    <property type="match status" value="1"/>
</dbReference>
<dbReference type="Pfam" id="PF12796">
    <property type="entry name" value="Ank_2"/>
    <property type="match status" value="2"/>
</dbReference>
<keyword evidence="2" id="KW-0040">ANK repeat</keyword>
<accession>A0AAD4LXI3</accession>
<dbReference type="EMBL" id="WTXG01000074">
    <property type="protein sequence ID" value="KAI0294479.1"/>
    <property type="molecule type" value="Genomic_DNA"/>
</dbReference>
<dbReference type="InterPro" id="IPR056884">
    <property type="entry name" value="NPHP3-like_N"/>
</dbReference>
<evidence type="ECO:0000313" key="4">
    <source>
        <dbReference type="EMBL" id="KAI0294479.1"/>
    </source>
</evidence>
<dbReference type="InterPro" id="IPR002110">
    <property type="entry name" value="Ankyrin_rpt"/>
</dbReference>
<evidence type="ECO:0000256" key="1">
    <source>
        <dbReference type="ARBA" id="ARBA00022737"/>
    </source>
</evidence>
<evidence type="ECO:0000256" key="2">
    <source>
        <dbReference type="PROSITE-ProRule" id="PRU00023"/>
    </source>
</evidence>
<keyword evidence="5" id="KW-1185">Reference proteome</keyword>
<feature type="repeat" description="ANK" evidence="2">
    <location>
        <begin position="871"/>
        <end position="903"/>
    </location>
</feature>
<dbReference type="Gene3D" id="1.25.40.20">
    <property type="entry name" value="Ankyrin repeat-containing domain"/>
    <property type="match status" value="1"/>
</dbReference>
<dbReference type="Pfam" id="PF24883">
    <property type="entry name" value="NPHP3_N"/>
    <property type="match status" value="1"/>
</dbReference>
<gene>
    <name evidence="4" type="ORF">B0F90DRAFT_1821231</name>
</gene>
<dbReference type="Gene3D" id="3.40.50.300">
    <property type="entry name" value="P-loop containing nucleotide triphosphate hydrolases"/>
    <property type="match status" value="1"/>
</dbReference>
<feature type="repeat" description="ANK" evidence="2">
    <location>
        <begin position="904"/>
        <end position="937"/>
    </location>
</feature>
<dbReference type="InterPro" id="IPR007111">
    <property type="entry name" value="NACHT_NTPase"/>
</dbReference>
<feature type="repeat" description="ANK" evidence="2">
    <location>
        <begin position="838"/>
        <end position="866"/>
    </location>
</feature>
<comment type="caution">
    <text evidence="4">The sequence shown here is derived from an EMBL/GenBank/DDBJ whole genome shotgun (WGS) entry which is preliminary data.</text>
</comment>